<evidence type="ECO:0000256" key="5">
    <source>
        <dbReference type="RuleBase" id="RU000660"/>
    </source>
</evidence>
<organism evidence="7 8">
    <name type="scientific">Bifidobacterium bohemicum DSM 22767</name>
    <dbReference type="NCBI Taxonomy" id="1437606"/>
    <lineage>
        <taxon>Bacteria</taxon>
        <taxon>Bacillati</taxon>
        <taxon>Actinomycetota</taxon>
        <taxon>Actinomycetes</taxon>
        <taxon>Bifidobacteriales</taxon>
        <taxon>Bifidobacteriaceae</taxon>
        <taxon>Bifidobacterium</taxon>
    </lineage>
</organism>
<dbReference type="EMBL" id="JGYP01000005">
    <property type="protein sequence ID" value="KFI44897.1"/>
    <property type="molecule type" value="Genomic_DNA"/>
</dbReference>
<dbReference type="InterPro" id="IPR000456">
    <property type="entry name" value="Ribosomal_bL17"/>
</dbReference>
<dbReference type="RefSeq" id="WP_033520843.1">
    <property type="nucleotide sequence ID" value="NZ_JDUS01000004.1"/>
</dbReference>
<dbReference type="PANTHER" id="PTHR14413:SF16">
    <property type="entry name" value="LARGE RIBOSOMAL SUBUNIT PROTEIN BL17M"/>
    <property type="match status" value="1"/>
</dbReference>
<dbReference type="SUPFAM" id="SSF64263">
    <property type="entry name" value="Prokaryotic ribosomal protein L17"/>
    <property type="match status" value="1"/>
</dbReference>
<keyword evidence="8" id="KW-1185">Reference proteome</keyword>
<evidence type="ECO:0000313" key="7">
    <source>
        <dbReference type="EMBL" id="KFI44897.1"/>
    </source>
</evidence>
<dbReference type="FunFam" id="3.90.1030.10:FF:000001">
    <property type="entry name" value="50S ribosomal protein L17"/>
    <property type="match status" value="1"/>
</dbReference>
<feature type="compositionally biased region" description="Basic and acidic residues" evidence="6">
    <location>
        <begin position="165"/>
        <end position="178"/>
    </location>
</feature>
<evidence type="ECO:0000313" key="8">
    <source>
        <dbReference type="Proteomes" id="UP000029096"/>
    </source>
</evidence>
<dbReference type="InterPro" id="IPR036373">
    <property type="entry name" value="Ribosomal_bL17_sf"/>
</dbReference>
<dbReference type="eggNOG" id="COG0203">
    <property type="taxonomic scope" value="Bacteria"/>
</dbReference>
<proteinExistence type="inferred from homology"/>
<dbReference type="PANTHER" id="PTHR14413">
    <property type="entry name" value="RIBOSOMAL PROTEIN L17"/>
    <property type="match status" value="1"/>
</dbReference>
<dbReference type="PROSITE" id="PS01167">
    <property type="entry name" value="RIBOSOMAL_L17"/>
    <property type="match status" value="1"/>
</dbReference>
<dbReference type="NCBIfam" id="TIGR00059">
    <property type="entry name" value="L17"/>
    <property type="match status" value="1"/>
</dbReference>
<reference evidence="7 8" key="1">
    <citation type="submission" date="2014-03" db="EMBL/GenBank/DDBJ databases">
        <title>Genomics of Bifidobacteria.</title>
        <authorList>
            <person name="Ventura M."/>
            <person name="Milani C."/>
            <person name="Lugli G.A."/>
        </authorList>
    </citation>
    <scope>NUCLEOTIDE SEQUENCE [LARGE SCALE GENOMIC DNA]</scope>
    <source>
        <strain evidence="7 8">DSM 22767</strain>
    </source>
</reference>
<evidence type="ECO:0000256" key="3">
    <source>
        <dbReference type="ARBA" id="ARBA00023274"/>
    </source>
</evidence>
<dbReference type="Gene3D" id="3.90.1030.10">
    <property type="entry name" value="Ribosomal protein L17"/>
    <property type="match status" value="1"/>
</dbReference>
<dbReference type="Proteomes" id="UP000029096">
    <property type="component" value="Unassembled WGS sequence"/>
</dbReference>
<comment type="caution">
    <text evidence="7">The sequence shown here is derived from an EMBL/GenBank/DDBJ whole genome shotgun (WGS) entry which is preliminary data.</text>
</comment>
<dbReference type="GO" id="GO:0003735">
    <property type="term" value="F:structural constituent of ribosome"/>
    <property type="evidence" value="ECO:0007669"/>
    <property type="project" value="InterPro"/>
</dbReference>
<dbReference type="HAMAP" id="MF_01368">
    <property type="entry name" value="Ribosomal_bL17"/>
    <property type="match status" value="1"/>
</dbReference>
<keyword evidence="3 4" id="KW-0687">Ribonucleoprotein</keyword>
<comment type="similarity">
    <text evidence="1 4 5">Belongs to the bacterial ribosomal protein bL17 family.</text>
</comment>
<evidence type="ECO:0000256" key="2">
    <source>
        <dbReference type="ARBA" id="ARBA00022980"/>
    </source>
</evidence>
<dbReference type="STRING" id="1437606.BBOH_1628"/>
<dbReference type="OrthoDB" id="9809073at2"/>
<feature type="compositionally biased region" description="Basic and acidic residues" evidence="6">
    <location>
        <begin position="187"/>
        <end position="205"/>
    </location>
</feature>
<protein>
    <recommendedName>
        <fullName evidence="4">Large ribosomal subunit protein bL17</fullName>
    </recommendedName>
</protein>
<evidence type="ECO:0000256" key="1">
    <source>
        <dbReference type="ARBA" id="ARBA00008777"/>
    </source>
</evidence>
<dbReference type="InterPro" id="IPR047859">
    <property type="entry name" value="Ribosomal_bL17_CS"/>
</dbReference>
<sequence>MPTPKKGPRLASSPAHERLMLANMATSLFENGRIVTTLPKAKRLRPLAERLITFAKKGDLASRRRVMRVIRNKSVVHKLFTEIAEQMQQREGGYTRIIKIAPSKGNNAPRAIIELVTEPVSAKQSVVKEAQTAADVAADKAEVKKTEAKEAEVAADVAADEAQVEEAKAKDNRGKDEVAADVAADEAEVKETEAKEATAEAKEAQVDQDVADDEVQVEKAE</sequence>
<dbReference type="GO" id="GO:0022625">
    <property type="term" value="C:cytosolic large ribosomal subunit"/>
    <property type="evidence" value="ECO:0007669"/>
    <property type="project" value="TreeGrafter"/>
</dbReference>
<evidence type="ECO:0000256" key="6">
    <source>
        <dbReference type="SAM" id="MobiDB-lite"/>
    </source>
</evidence>
<dbReference type="GO" id="GO:0006412">
    <property type="term" value="P:translation"/>
    <property type="evidence" value="ECO:0007669"/>
    <property type="project" value="UniProtKB-UniRule"/>
</dbReference>
<evidence type="ECO:0000256" key="4">
    <source>
        <dbReference type="HAMAP-Rule" id="MF_01368"/>
    </source>
</evidence>
<gene>
    <name evidence="4" type="primary">rplQ</name>
    <name evidence="7" type="ORF">BBOH_1628</name>
</gene>
<accession>A0A086ZEE7</accession>
<feature type="region of interest" description="Disordered" evidence="6">
    <location>
        <begin position="152"/>
        <end position="221"/>
    </location>
</feature>
<dbReference type="AlphaFoldDB" id="A0A086ZEE7"/>
<keyword evidence="2 4" id="KW-0689">Ribosomal protein</keyword>
<dbReference type="Pfam" id="PF01196">
    <property type="entry name" value="Ribosomal_L17"/>
    <property type="match status" value="1"/>
</dbReference>
<comment type="subunit">
    <text evidence="4">Part of the 50S ribosomal subunit. Contacts protein L32.</text>
</comment>
<name>A0A086ZEE7_9BIFI</name>